<dbReference type="OrthoDB" id="249114at2"/>
<dbReference type="InterPro" id="IPR050953">
    <property type="entry name" value="N4_N6_ade-DNA_methylase"/>
</dbReference>
<sequence length="1023" mass="114975">MPSRSANQLRDELLGYGVAEDNVRIFGQQVPSPDLQDYLTLNSLRRKNRPSPDGVAEYQGRPVLYFVDEQRLGQQSPKNNLFHDEPDEIPIIFRQLACRGERVYLARIDLGKITVAPVSLTDKTPNWVEYTPGSTEGRSLFSRLAFGMAEGEDFGAGDAVFGRLFNLIKHTASKIARNESLRPDAISLVGRALFFRFLRDRGVLDNYSFSKIAPKALDWTECFRDAENSANTCAWLDKTFNGDFLPLTDGGNATFFERIATVTSGDVFRHLSAVVRGHQPRGNSYQPMLKWEWQEFDFAHIPVGLLSQVYEALCWEWTPREAKKTSQRYTPRNIAVTLLNEMLEGITNIEACRILDPACGAGVFLVLSFRRLYLERWRAAADKKRPDTAVIREILEKQLVGLDISEAALKLAALSLYLTAVELDPEPQPPDKLKFKNLRGRVLHNVREDGVSTDSQALGSLGAHVGKNFDGKFDIVVSNPPWTSLDKNMGKRLAGAYESIIKRVGDDNSVEVVLPDNNPDLPFLLRSIEWCKPGGRIGMALPARLLLKSAKNPAAARAMIFRLLRVDGIINGTNLADTLVWPKMNQPWMLLFATNERPPQGHHTYFVTLPLDLALNKAGQFRIDSESTRPIDTALATKKPWIWKTLSIGTMLDVEVIEKLKAVGEPLAKYWRRVVGKNRSGKGYQLAEKQDGLSDCSFLKGRPNLTSTDLFQFKVDTAGLREFTRDLVWRPRKPTIYDPPLALIRQSPGESREVGRALLCFDKVAYSEVFNGYSAAGHPDGELLARYLHLFVHSDIWLYYLLATSPEFGAERRRSRKADLEHCPIPPLENLTPTDRNELMRLSESLESNSAIPWDDVDTFFAKLYQLRDYDLQVIRDTLAVALPYERSRERACRPATEAERATFIAYLAKAISPIVTPAFGTLHIHQVKSPAEKGKFSSPFDVLFLTTKASNAANLDLILNGGYRLMEEILQIADETGATQIIHTESSGLVVGIFNHFRYWTISRARLLAGDIIRLHLDAITG</sequence>
<gene>
    <name evidence="8" type="ORF">C1280_35460</name>
</gene>
<keyword evidence="8" id="KW-0255">Endonuclease</keyword>
<feature type="domain" description="DNA methylase adenine-specific" evidence="7">
    <location>
        <begin position="305"/>
        <end position="571"/>
    </location>
</feature>
<dbReference type="GO" id="GO:0008170">
    <property type="term" value="F:N-methyltransferase activity"/>
    <property type="evidence" value="ECO:0007669"/>
    <property type="project" value="InterPro"/>
</dbReference>
<dbReference type="EMBL" id="CP025958">
    <property type="protein sequence ID" value="AWM41775.1"/>
    <property type="molecule type" value="Genomic_DNA"/>
</dbReference>
<dbReference type="PANTHER" id="PTHR33841">
    <property type="entry name" value="DNA METHYLTRANSFERASE YEEA-RELATED"/>
    <property type="match status" value="1"/>
</dbReference>
<dbReference type="Proteomes" id="UP000245802">
    <property type="component" value="Chromosome"/>
</dbReference>
<dbReference type="SUPFAM" id="SSF53335">
    <property type="entry name" value="S-adenosyl-L-methionine-dependent methyltransferases"/>
    <property type="match status" value="1"/>
</dbReference>
<dbReference type="PRINTS" id="PR00507">
    <property type="entry name" value="N12N6MTFRASE"/>
</dbReference>
<name>A0A2Z3HFM1_9BACT</name>
<evidence type="ECO:0000256" key="5">
    <source>
        <dbReference type="ARBA" id="ARBA00022747"/>
    </source>
</evidence>
<comment type="catalytic activity">
    <reaction evidence="6">
        <text>a 2'-deoxyadenosine in DNA + S-adenosyl-L-methionine = an N(6)-methyl-2'-deoxyadenosine in DNA + S-adenosyl-L-homocysteine + H(+)</text>
        <dbReference type="Rhea" id="RHEA:15197"/>
        <dbReference type="Rhea" id="RHEA-COMP:12418"/>
        <dbReference type="Rhea" id="RHEA-COMP:12419"/>
        <dbReference type="ChEBI" id="CHEBI:15378"/>
        <dbReference type="ChEBI" id="CHEBI:57856"/>
        <dbReference type="ChEBI" id="CHEBI:59789"/>
        <dbReference type="ChEBI" id="CHEBI:90615"/>
        <dbReference type="ChEBI" id="CHEBI:90616"/>
        <dbReference type="EC" id="2.1.1.72"/>
    </reaction>
</comment>
<protein>
    <recommendedName>
        <fullName evidence="2">site-specific DNA-methyltransferase (adenine-specific)</fullName>
        <ecNumber evidence="2">2.1.1.72</ecNumber>
    </recommendedName>
</protein>
<evidence type="ECO:0000313" key="8">
    <source>
        <dbReference type="EMBL" id="AWM41775.1"/>
    </source>
</evidence>
<keyword evidence="9" id="KW-1185">Reference proteome</keyword>
<keyword evidence="8" id="KW-0540">Nuclease</keyword>
<keyword evidence="5" id="KW-0680">Restriction system</keyword>
<dbReference type="InterPro" id="IPR003356">
    <property type="entry name" value="DNA_methylase_A-5"/>
</dbReference>
<dbReference type="GO" id="GO:0009007">
    <property type="term" value="F:site-specific DNA-methyltransferase (adenine-specific) activity"/>
    <property type="evidence" value="ECO:0007669"/>
    <property type="project" value="UniProtKB-EC"/>
</dbReference>
<dbReference type="GO" id="GO:0009307">
    <property type="term" value="P:DNA restriction-modification system"/>
    <property type="evidence" value="ECO:0007669"/>
    <property type="project" value="UniProtKB-KW"/>
</dbReference>
<dbReference type="AlphaFoldDB" id="A0A2Z3HFM1"/>
<evidence type="ECO:0000256" key="1">
    <source>
        <dbReference type="ARBA" id="ARBA00006594"/>
    </source>
</evidence>
<evidence type="ECO:0000256" key="3">
    <source>
        <dbReference type="ARBA" id="ARBA00022603"/>
    </source>
</evidence>
<reference evidence="8 9" key="1">
    <citation type="submission" date="2018-01" db="EMBL/GenBank/DDBJ databases">
        <title>G. obscuriglobus.</title>
        <authorList>
            <person name="Franke J."/>
            <person name="Blomberg W."/>
            <person name="Selmecki A."/>
        </authorList>
    </citation>
    <scope>NUCLEOTIDE SEQUENCE [LARGE SCALE GENOMIC DNA]</scope>
    <source>
        <strain evidence="8 9">DSM 5831</strain>
    </source>
</reference>
<dbReference type="PANTHER" id="PTHR33841:SF1">
    <property type="entry name" value="DNA METHYLTRANSFERASE A"/>
    <property type="match status" value="1"/>
</dbReference>
<dbReference type="EC" id="2.1.1.72" evidence="2"/>
<proteinExistence type="inferred from homology"/>
<dbReference type="InterPro" id="IPR002052">
    <property type="entry name" value="DNA_methylase_N6_adenine_CS"/>
</dbReference>
<keyword evidence="4" id="KW-0808">Transferase</keyword>
<dbReference type="PROSITE" id="PS00092">
    <property type="entry name" value="N6_MTASE"/>
    <property type="match status" value="1"/>
</dbReference>
<dbReference type="Gene3D" id="3.40.50.150">
    <property type="entry name" value="Vaccinia Virus protein VP39"/>
    <property type="match status" value="1"/>
</dbReference>
<dbReference type="KEGG" id="gog:C1280_35460"/>
<comment type="similarity">
    <text evidence="1">Belongs to the N(4)/N(6)-methyltransferase family.</text>
</comment>
<dbReference type="GO" id="GO:0004519">
    <property type="term" value="F:endonuclease activity"/>
    <property type="evidence" value="ECO:0007669"/>
    <property type="project" value="UniProtKB-KW"/>
</dbReference>
<dbReference type="GO" id="GO:0003677">
    <property type="term" value="F:DNA binding"/>
    <property type="evidence" value="ECO:0007669"/>
    <property type="project" value="InterPro"/>
</dbReference>
<evidence type="ECO:0000256" key="6">
    <source>
        <dbReference type="ARBA" id="ARBA00047942"/>
    </source>
</evidence>
<dbReference type="GO" id="GO:0032259">
    <property type="term" value="P:methylation"/>
    <property type="evidence" value="ECO:0007669"/>
    <property type="project" value="UniProtKB-KW"/>
</dbReference>
<evidence type="ECO:0000256" key="2">
    <source>
        <dbReference type="ARBA" id="ARBA00011900"/>
    </source>
</evidence>
<organism evidence="8 9">
    <name type="scientific">Gemmata obscuriglobus</name>
    <dbReference type="NCBI Taxonomy" id="114"/>
    <lineage>
        <taxon>Bacteria</taxon>
        <taxon>Pseudomonadati</taxon>
        <taxon>Planctomycetota</taxon>
        <taxon>Planctomycetia</taxon>
        <taxon>Gemmatales</taxon>
        <taxon>Gemmataceae</taxon>
        <taxon>Gemmata</taxon>
    </lineage>
</organism>
<evidence type="ECO:0000259" key="7">
    <source>
        <dbReference type="Pfam" id="PF02384"/>
    </source>
</evidence>
<accession>A0A2Z3HFM1</accession>
<keyword evidence="8" id="KW-0378">Hydrolase</keyword>
<dbReference type="Pfam" id="PF02384">
    <property type="entry name" value="N6_Mtase"/>
    <property type="match status" value="1"/>
</dbReference>
<evidence type="ECO:0000313" key="9">
    <source>
        <dbReference type="Proteomes" id="UP000245802"/>
    </source>
</evidence>
<evidence type="ECO:0000256" key="4">
    <source>
        <dbReference type="ARBA" id="ARBA00022679"/>
    </source>
</evidence>
<dbReference type="InterPro" id="IPR029063">
    <property type="entry name" value="SAM-dependent_MTases_sf"/>
</dbReference>
<keyword evidence="3" id="KW-0489">Methyltransferase</keyword>